<accession>A0ABY5FRX0</accession>
<gene>
    <name evidence="2" type="ORF">NMQ00_07600</name>
</gene>
<evidence type="ECO:0000313" key="2">
    <source>
        <dbReference type="EMBL" id="UTT44352.1"/>
    </source>
</evidence>
<name>A0ABY5FRX0_9BACL</name>
<dbReference type="EMBL" id="CP101462">
    <property type="protein sequence ID" value="UTT44352.1"/>
    <property type="molecule type" value="Genomic_DNA"/>
</dbReference>
<keyword evidence="1" id="KW-0472">Membrane</keyword>
<dbReference type="RefSeq" id="WP_255178599.1">
    <property type="nucleotide sequence ID" value="NZ_CP101462.1"/>
</dbReference>
<organism evidence="2 3">
    <name type="scientific">Exiguobacterium aurantiacum</name>
    <dbReference type="NCBI Taxonomy" id="33987"/>
    <lineage>
        <taxon>Bacteria</taxon>
        <taxon>Bacillati</taxon>
        <taxon>Bacillota</taxon>
        <taxon>Bacilli</taxon>
        <taxon>Bacillales</taxon>
        <taxon>Bacillales Family XII. Incertae Sedis</taxon>
        <taxon>Exiguobacterium</taxon>
    </lineage>
</organism>
<dbReference type="Proteomes" id="UP001060325">
    <property type="component" value="Chromosome"/>
</dbReference>
<keyword evidence="1" id="KW-1133">Transmembrane helix</keyword>
<reference evidence="2" key="1">
    <citation type="submission" date="2022-07" db="EMBL/GenBank/DDBJ databases">
        <title>Complete genome of CX2.</title>
        <authorList>
            <person name="Cao G."/>
        </authorList>
    </citation>
    <scope>NUCLEOTIDE SEQUENCE</scope>
    <source>
        <strain evidence="2">CX2</strain>
    </source>
</reference>
<feature type="transmembrane region" description="Helical" evidence="1">
    <location>
        <begin position="30"/>
        <end position="47"/>
    </location>
</feature>
<feature type="transmembrane region" description="Helical" evidence="1">
    <location>
        <begin position="67"/>
        <end position="88"/>
    </location>
</feature>
<evidence type="ECO:0000256" key="1">
    <source>
        <dbReference type="SAM" id="Phobius"/>
    </source>
</evidence>
<evidence type="ECO:0000313" key="3">
    <source>
        <dbReference type="Proteomes" id="UP001060325"/>
    </source>
</evidence>
<keyword evidence="1" id="KW-0812">Transmembrane</keyword>
<protein>
    <submittedName>
        <fullName evidence="2">Uncharacterized protein</fullName>
    </submittedName>
</protein>
<proteinExistence type="predicted"/>
<sequence>MVFWIVTFIVFFKGAFDMWREWRTTKQRSVLYFFIVLMLTWFWFNPYQLTALHPFVLMAYYWNRNRWMRNAMLVLVLVPFFIQLWFMARAM</sequence>
<keyword evidence="3" id="KW-1185">Reference proteome</keyword>